<dbReference type="EMBL" id="JAAKYA010000053">
    <property type="protein sequence ID" value="NGO39428.1"/>
    <property type="molecule type" value="Genomic_DNA"/>
</dbReference>
<name>A0A6M1RH84_9BACT</name>
<evidence type="ECO:0000259" key="8">
    <source>
        <dbReference type="Pfam" id="PF00662"/>
    </source>
</evidence>
<dbReference type="Gene3D" id="1.20.5.2700">
    <property type="match status" value="1"/>
</dbReference>
<feature type="transmembrane region" description="Helical" evidence="6">
    <location>
        <begin position="33"/>
        <end position="53"/>
    </location>
</feature>
<comment type="subcellular location">
    <subcellularLocation>
        <location evidence="1">Endomembrane system</location>
        <topology evidence="1">Multi-pass membrane protein</topology>
    </subcellularLocation>
    <subcellularLocation>
        <location evidence="5">Membrane</location>
        <topology evidence="5">Multi-pass membrane protein</topology>
    </subcellularLocation>
</comment>
<evidence type="ECO:0000256" key="2">
    <source>
        <dbReference type="ARBA" id="ARBA00022692"/>
    </source>
</evidence>
<proteinExistence type="predicted"/>
<dbReference type="NCBIfam" id="TIGR01974">
    <property type="entry name" value="NDH_I_L"/>
    <property type="match status" value="1"/>
</dbReference>
<accession>A0A6M1RH84</accession>
<feature type="domain" description="NADH:quinone oxidoreductase/Mrp antiporter transmembrane" evidence="7">
    <location>
        <begin position="131"/>
        <end position="413"/>
    </location>
</feature>
<feature type="transmembrane region" description="Helical" evidence="6">
    <location>
        <begin position="370"/>
        <end position="388"/>
    </location>
</feature>
<evidence type="ECO:0000256" key="6">
    <source>
        <dbReference type="SAM" id="Phobius"/>
    </source>
</evidence>
<dbReference type="Pfam" id="PF00662">
    <property type="entry name" value="Proton_antipo_N"/>
    <property type="match status" value="1"/>
</dbReference>
<protein>
    <submittedName>
        <fullName evidence="9">NADH-quinone oxidoreductase subunit L</fullName>
    </submittedName>
</protein>
<feature type="transmembrane region" description="Helical" evidence="6">
    <location>
        <begin position="81"/>
        <end position="100"/>
    </location>
</feature>
<dbReference type="GO" id="GO:0008137">
    <property type="term" value="F:NADH dehydrogenase (ubiquinone) activity"/>
    <property type="evidence" value="ECO:0007669"/>
    <property type="project" value="InterPro"/>
</dbReference>
<dbReference type="GO" id="GO:0016020">
    <property type="term" value="C:membrane"/>
    <property type="evidence" value="ECO:0007669"/>
    <property type="project" value="UniProtKB-SubCell"/>
</dbReference>
<sequence length="621" mass="67380">MKGEGLLWWILLLPLAAAVGITLTSLRHPRRSAAWSIGAAVGSFLLTVVFWGLNGWTSGTVSVPWWSIGSWSVTFDLRVDPLSLVMLLVVTGVGSLIHLYSPGYMRGDAGFARYFACLSLFMFSMLGIVLAGNFLQMFVFWELVGVSSYLLIGHWFERPSAADAAKKAFLTNRLGDLGFLAGILMLYGLAGTLDFGRLELRWPGMAAELGITATAVGLLVFCGVVGKSAQFPLHVWLPDAMEGPTPVSALIHAATMVAAGVYLLCRVFFLFTPEALTVVAWVGGLTALLAALIAIQQNDIKRILAYSTLSQLGYMVMGVGLQAPAAGMFHLVTHAFFKALLFLGAGSVIVALHHEQDIWRMGGLRRRLPVTFWTFLVGTLALAGVWPLSGFYSKDTLLAAAWERSLPLFALGVGVAGLTSFYMFRLVWVAFLGEARTDTAAHATEPGQMMLWPLRILAVLSVAGGLMGIQAVLQGMLPGLEGAHGDSWWAQLWEPFHHAPVPALAGLVAMLAGLGLAWRFYAGASEDPLTERCPRVARWLRQRLYFDELYEATLIGLHEAWAMFVAGVERWVLQGFCVGLLRGGTDVLGQTMRLLQSGNLQTYALVFATGLAVVLWWILGG</sequence>
<feature type="transmembrane region" description="Helical" evidence="6">
    <location>
        <begin position="6"/>
        <end position="26"/>
    </location>
</feature>
<dbReference type="PANTHER" id="PTHR42829">
    <property type="entry name" value="NADH-UBIQUINONE OXIDOREDUCTASE CHAIN 5"/>
    <property type="match status" value="1"/>
</dbReference>
<dbReference type="AlphaFoldDB" id="A0A6M1RH84"/>
<comment type="caution">
    <text evidence="9">The sequence shown here is derived from an EMBL/GenBank/DDBJ whole genome shotgun (WGS) entry which is preliminary data.</text>
</comment>
<keyword evidence="3 6" id="KW-1133">Transmembrane helix</keyword>
<reference evidence="9 10" key="1">
    <citation type="submission" date="2020-02" db="EMBL/GenBank/DDBJ databases">
        <title>Draft genome sequence of Limisphaera ngatamarikiensis NGM72.4T, a thermophilic Verrucomicrobia grouped in subdivision 3.</title>
        <authorList>
            <person name="Carere C.R."/>
            <person name="Steen J."/>
            <person name="Hugenholtz P."/>
            <person name="Stott M.B."/>
        </authorList>
    </citation>
    <scope>NUCLEOTIDE SEQUENCE [LARGE SCALE GENOMIC DNA]</scope>
    <source>
        <strain evidence="9 10">NGM72.4</strain>
    </source>
</reference>
<feature type="transmembrane region" description="Helical" evidence="6">
    <location>
        <begin position="501"/>
        <end position="522"/>
    </location>
</feature>
<keyword evidence="10" id="KW-1185">Reference proteome</keyword>
<evidence type="ECO:0000313" key="9">
    <source>
        <dbReference type="EMBL" id="NGO39428.1"/>
    </source>
</evidence>
<dbReference type="PANTHER" id="PTHR42829:SF2">
    <property type="entry name" value="NADH-UBIQUINONE OXIDOREDUCTASE CHAIN 5"/>
    <property type="match status" value="1"/>
</dbReference>
<feature type="transmembrane region" description="Helical" evidence="6">
    <location>
        <begin position="600"/>
        <end position="619"/>
    </location>
</feature>
<feature type="transmembrane region" description="Helical" evidence="6">
    <location>
        <begin position="329"/>
        <end position="350"/>
    </location>
</feature>
<feature type="transmembrane region" description="Helical" evidence="6">
    <location>
        <begin position="247"/>
        <end position="269"/>
    </location>
</feature>
<dbReference type="InterPro" id="IPR001750">
    <property type="entry name" value="ND/Mrp_TM"/>
</dbReference>
<dbReference type="GO" id="GO:0042773">
    <property type="term" value="P:ATP synthesis coupled electron transport"/>
    <property type="evidence" value="ECO:0007669"/>
    <property type="project" value="InterPro"/>
</dbReference>
<dbReference type="PRINTS" id="PR01434">
    <property type="entry name" value="NADHDHGNASE5"/>
</dbReference>
<evidence type="ECO:0000256" key="5">
    <source>
        <dbReference type="RuleBase" id="RU000320"/>
    </source>
</evidence>
<feature type="transmembrane region" description="Helical" evidence="6">
    <location>
        <begin position="408"/>
        <end position="431"/>
    </location>
</feature>
<dbReference type="InterPro" id="IPR018393">
    <property type="entry name" value="NADHpl_OxRdtase_5_subgr"/>
</dbReference>
<feature type="transmembrane region" description="Helical" evidence="6">
    <location>
        <begin position="275"/>
        <end position="296"/>
    </location>
</feature>
<dbReference type="GO" id="GO:0003954">
    <property type="term" value="F:NADH dehydrogenase activity"/>
    <property type="evidence" value="ECO:0007669"/>
    <property type="project" value="TreeGrafter"/>
</dbReference>
<dbReference type="GO" id="GO:0015990">
    <property type="term" value="P:electron transport coupled proton transport"/>
    <property type="evidence" value="ECO:0007669"/>
    <property type="project" value="TreeGrafter"/>
</dbReference>
<keyword evidence="4 6" id="KW-0472">Membrane</keyword>
<dbReference type="InterPro" id="IPR001516">
    <property type="entry name" value="Proton_antipo_N"/>
</dbReference>
<evidence type="ECO:0000259" key="7">
    <source>
        <dbReference type="Pfam" id="PF00361"/>
    </source>
</evidence>
<feature type="transmembrane region" description="Helical" evidence="6">
    <location>
        <begin position="177"/>
        <end position="193"/>
    </location>
</feature>
<organism evidence="9 10">
    <name type="scientific">Limisphaera ngatamarikiensis</name>
    <dbReference type="NCBI Taxonomy" id="1324935"/>
    <lineage>
        <taxon>Bacteria</taxon>
        <taxon>Pseudomonadati</taxon>
        <taxon>Verrucomicrobiota</taxon>
        <taxon>Verrucomicrobiia</taxon>
        <taxon>Limisphaerales</taxon>
        <taxon>Limisphaeraceae</taxon>
        <taxon>Limisphaera</taxon>
    </lineage>
</organism>
<dbReference type="PRINTS" id="PR01435">
    <property type="entry name" value="NPOXDRDTASE5"/>
</dbReference>
<feature type="transmembrane region" description="Helical" evidence="6">
    <location>
        <begin position="205"/>
        <end position="226"/>
    </location>
</feature>
<dbReference type="Pfam" id="PF00361">
    <property type="entry name" value="Proton_antipo_M"/>
    <property type="match status" value="1"/>
</dbReference>
<feature type="domain" description="NADH-Ubiquinone oxidoreductase (complex I) chain 5 N-terminal" evidence="8">
    <location>
        <begin position="65"/>
        <end position="115"/>
    </location>
</feature>
<dbReference type="GO" id="GO:0012505">
    <property type="term" value="C:endomembrane system"/>
    <property type="evidence" value="ECO:0007669"/>
    <property type="project" value="UniProtKB-SubCell"/>
</dbReference>
<evidence type="ECO:0000313" key="10">
    <source>
        <dbReference type="Proteomes" id="UP000477311"/>
    </source>
</evidence>
<evidence type="ECO:0000256" key="3">
    <source>
        <dbReference type="ARBA" id="ARBA00022989"/>
    </source>
</evidence>
<dbReference type="Proteomes" id="UP000477311">
    <property type="component" value="Unassembled WGS sequence"/>
</dbReference>
<feature type="transmembrane region" description="Helical" evidence="6">
    <location>
        <begin position="452"/>
        <end position="473"/>
    </location>
</feature>
<gene>
    <name evidence="9" type="primary">nuoL</name>
    <name evidence="9" type="ORF">G4L39_08455</name>
</gene>
<evidence type="ECO:0000256" key="4">
    <source>
        <dbReference type="ARBA" id="ARBA00023136"/>
    </source>
</evidence>
<dbReference type="RefSeq" id="WP_165107442.1">
    <property type="nucleotide sequence ID" value="NZ_JAAKYA010000053.1"/>
</dbReference>
<keyword evidence="2 5" id="KW-0812">Transmembrane</keyword>
<feature type="transmembrane region" description="Helical" evidence="6">
    <location>
        <begin position="138"/>
        <end position="156"/>
    </location>
</feature>
<dbReference type="NCBIfam" id="NF005141">
    <property type="entry name" value="PRK06590.1"/>
    <property type="match status" value="1"/>
</dbReference>
<feature type="transmembrane region" description="Helical" evidence="6">
    <location>
        <begin position="112"/>
        <end position="132"/>
    </location>
</feature>
<feature type="transmembrane region" description="Helical" evidence="6">
    <location>
        <begin position="303"/>
        <end position="323"/>
    </location>
</feature>
<dbReference type="InterPro" id="IPR003945">
    <property type="entry name" value="NU5C-like"/>
</dbReference>
<evidence type="ECO:0000256" key="1">
    <source>
        <dbReference type="ARBA" id="ARBA00004127"/>
    </source>
</evidence>